<protein>
    <submittedName>
        <fullName evidence="1">Uncharacterized protein</fullName>
    </submittedName>
</protein>
<dbReference type="EMBL" id="JABFAF010271948">
    <property type="protein sequence ID" value="MBA0878517.1"/>
    <property type="molecule type" value="Genomic_DNA"/>
</dbReference>
<accession>A0A7J9N5V8</accession>
<evidence type="ECO:0000313" key="2">
    <source>
        <dbReference type="Proteomes" id="UP000593576"/>
    </source>
</evidence>
<evidence type="ECO:0000313" key="1">
    <source>
        <dbReference type="EMBL" id="MBA0878517.1"/>
    </source>
</evidence>
<proteinExistence type="predicted"/>
<name>A0A7J9N5V8_GOSSC</name>
<keyword evidence="2" id="KW-1185">Reference proteome</keyword>
<reference evidence="1 2" key="1">
    <citation type="journal article" date="2019" name="Genome Biol. Evol.">
        <title>Insights into the evolution of the New World diploid cottons (Gossypium, subgenus Houzingenia) based on genome sequencing.</title>
        <authorList>
            <person name="Grover C.E."/>
            <person name="Arick M.A. 2nd"/>
            <person name="Thrash A."/>
            <person name="Conover J.L."/>
            <person name="Sanders W.S."/>
            <person name="Peterson D.G."/>
            <person name="Frelichowski J.E."/>
            <person name="Scheffler J.A."/>
            <person name="Scheffler B.E."/>
            <person name="Wendel J.F."/>
        </authorList>
    </citation>
    <scope>NUCLEOTIDE SEQUENCE [LARGE SCALE GENOMIC DNA]</scope>
    <source>
        <strain evidence="1">1</strain>
        <tissue evidence="1">Leaf</tissue>
    </source>
</reference>
<organism evidence="1 2">
    <name type="scientific">Gossypium schwendimanii</name>
    <name type="common">Cotton</name>
    <dbReference type="NCBI Taxonomy" id="34291"/>
    <lineage>
        <taxon>Eukaryota</taxon>
        <taxon>Viridiplantae</taxon>
        <taxon>Streptophyta</taxon>
        <taxon>Embryophyta</taxon>
        <taxon>Tracheophyta</taxon>
        <taxon>Spermatophyta</taxon>
        <taxon>Magnoliopsida</taxon>
        <taxon>eudicotyledons</taxon>
        <taxon>Gunneridae</taxon>
        <taxon>Pentapetalae</taxon>
        <taxon>rosids</taxon>
        <taxon>malvids</taxon>
        <taxon>Malvales</taxon>
        <taxon>Malvaceae</taxon>
        <taxon>Malvoideae</taxon>
        <taxon>Gossypium</taxon>
    </lineage>
</organism>
<gene>
    <name evidence="1" type="ORF">Goshw_028868</name>
</gene>
<dbReference type="AlphaFoldDB" id="A0A7J9N5V8"/>
<comment type="caution">
    <text evidence="1">The sequence shown here is derived from an EMBL/GenBank/DDBJ whole genome shotgun (WGS) entry which is preliminary data.</text>
</comment>
<dbReference type="Proteomes" id="UP000593576">
    <property type="component" value="Unassembled WGS sequence"/>
</dbReference>
<sequence length="73" mass="8528">MNFSIKWRIMRLFKPGLRQYNGKEVIVWPKDMYQSCGTSLVLVWTNICFAPLPSFGIMLTVVSLLGEVIWYLQ</sequence>